<reference evidence="1" key="1">
    <citation type="submission" date="2023-03" db="EMBL/GenBank/DDBJ databases">
        <title>Chromosome-scale reference genome and RAD-based genetic map of yellow starthistle (Centaurea solstitialis) reveal putative structural variation and QTLs associated with invader traits.</title>
        <authorList>
            <person name="Reatini B."/>
            <person name="Cang F.A."/>
            <person name="Jiang Q."/>
            <person name="Mckibben M.T.W."/>
            <person name="Barker M.S."/>
            <person name="Rieseberg L.H."/>
            <person name="Dlugosch K.M."/>
        </authorList>
    </citation>
    <scope>NUCLEOTIDE SEQUENCE</scope>
    <source>
        <strain evidence="1">CAN-66</strain>
        <tissue evidence="1">Leaf</tissue>
    </source>
</reference>
<sequence>MRAILSEMARFVFFLKSQLLSSSQRKSQPYQIPKTAKQEPLRVREVLSFVTRSECASISPPPFCFSLQTSSHSANPWRQRFSESEYES</sequence>
<organism evidence="1 2">
    <name type="scientific">Centaurea solstitialis</name>
    <name type="common">yellow star-thistle</name>
    <dbReference type="NCBI Taxonomy" id="347529"/>
    <lineage>
        <taxon>Eukaryota</taxon>
        <taxon>Viridiplantae</taxon>
        <taxon>Streptophyta</taxon>
        <taxon>Embryophyta</taxon>
        <taxon>Tracheophyta</taxon>
        <taxon>Spermatophyta</taxon>
        <taxon>Magnoliopsida</taxon>
        <taxon>eudicotyledons</taxon>
        <taxon>Gunneridae</taxon>
        <taxon>Pentapetalae</taxon>
        <taxon>asterids</taxon>
        <taxon>campanulids</taxon>
        <taxon>Asterales</taxon>
        <taxon>Asteraceae</taxon>
        <taxon>Carduoideae</taxon>
        <taxon>Cardueae</taxon>
        <taxon>Centaureinae</taxon>
        <taxon>Centaurea</taxon>
    </lineage>
</organism>
<protein>
    <submittedName>
        <fullName evidence="1">Uncharacterized protein</fullName>
    </submittedName>
</protein>
<accession>A0AA38SR53</accession>
<dbReference type="AlphaFoldDB" id="A0AA38SR53"/>
<comment type="caution">
    <text evidence="1">The sequence shown here is derived from an EMBL/GenBank/DDBJ whole genome shotgun (WGS) entry which is preliminary data.</text>
</comment>
<evidence type="ECO:0000313" key="1">
    <source>
        <dbReference type="EMBL" id="KAJ9547048.1"/>
    </source>
</evidence>
<dbReference type="Proteomes" id="UP001172457">
    <property type="component" value="Chromosome 5"/>
</dbReference>
<evidence type="ECO:0000313" key="2">
    <source>
        <dbReference type="Proteomes" id="UP001172457"/>
    </source>
</evidence>
<keyword evidence="2" id="KW-1185">Reference proteome</keyword>
<gene>
    <name evidence="1" type="ORF">OSB04_019591</name>
</gene>
<name>A0AA38SR53_9ASTR</name>
<dbReference type="EMBL" id="JARYMX010000005">
    <property type="protein sequence ID" value="KAJ9547048.1"/>
    <property type="molecule type" value="Genomic_DNA"/>
</dbReference>
<proteinExistence type="predicted"/>